<feature type="compositionally biased region" description="Basic and acidic residues" evidence="1">
    <location>
        <begin position="99"/>
        <end position="115"/>
    </location>
</feature>
<evidence type="ECO:0000313" key="2">
    <source>
        <dbReference type="EMBL" id="KAJ8784629.1"/>
    </source>
</evidence>
<organism evidence="2 3">
    <name type="scientific">Eschrichtius robustus</name>
    <name type="common">California gray whale</name>
    <name type="synonym">Eschrichtius gibbosus</name>
    <dbReference type="NCBI Taxonomy" id="9764"/>
    <lineage>
        <taxon>Eukaryota</taxon>
        <taxon>Metazoa</taxon>
        <taxon>Chordata</taxon>
        <taxon>Craniata</taxon>
        <taxon>Vertebrata</taxon>
        <taxon>Euteleostomi</taxon>
        <taxon>Mammalia</taxon>
        <taxon>Eutheria</taxon>
        <taxon>Laurasiatheria</taxon>
        <taxon>Artiodactyla</taxon>
        <taxon>Whippomorpha</taxon>
        <taxon>Cetacea</taxon>
        <taxon>Mysticeti</taxon>
        <taxon>Eschrichtiidae</taxon>
        <taxon>Eschrichtius</taxon>
    </lineage>
</organism>
<sequence length="170" mass="18550">MLGCLIPREGFTEEKPTQGPWEQLWKGRAKRGAPVFKALLELHDVHHPVPVVVRVLEEDLVAEVLVVRGRPAGGRATCRLLDAALPQGGGSARSARLRPRLDASRHGSKPPEARGPEPVALRRRQWSLGRPASWEAVAQAPRWSRPSRKLEAEASNAMAGTVPAYCRPGS</sequence>
<reference evidence="2 3" key="1">
    <citation type="submission" date="2022-11" db="EMBL/GenBank/DDBJ databases">
        <title>Whole genome sequence of Eschrichtius robustus ER-17-0199.</title>
        <authorList>
            <person name="Bruniche-Olsen A."/>
            <person name="Black A.N."/>
            <person name="Fields C.J."/>
            <person name="Walden K."/>
            <person name="Dewoody J.A."/>
        </authorList>
    </citation>
    <scope>NUCLEOTIDE SEQUENCE [LARGE SCALE GENOMIC DNA]</scope>
    <source>
        <strain evidence="2">ER-17-0199</strain>
        <tissue evidence="2">Blubber</tissue>
    </source>
</reference>
<proteinExistence type="predicted"/>
<feature type="region of interest" description="Disordered" evidence="1">
    <location>
        <begin position="85"/>
        <end position="122"/>
    </location>
</feature>
<name>A0AB34GYT7_ESCRO</name>
<dbReference type="Proteomes" id="UP001159641">
    <property type="component" value="Unassembled WGS sequence"/>
</dbReference>
<accession>A0AB34GYT7</accession>
<comment type="caution">
    <text evidence="2">The sequence shown here is derived from an EMBL/GenBank/DDBJ whole genome shotgun (WGS) entry which is preliminary data.</text>
</comment>
<dbReference type="EMBL" id="JAIQCJ010002042">
    <property type="protein sequence ID" value="KAJ8784629.1"/>
    <property type="molecule type" value="Genomic_DNA"/>
</dbReference>
<keyword evidence="3" id="KW-1185">Reference proteome</keyword>
<evidence type="ECO:0000313" key="3">
    <source>
        <dbReference type="Proteomes" id="UP001159641"/>
    </source>
</evidence>
<dbReference type="AlphaFoldDB" id="A0AB34GYT7"/>
<evidence type="ECO:0000256" key="1">
    <source>
        <dbReference type="SAM" id="MobiDB-lite"/>
    </source>
</evidence>
<protein>
    <submittedName>
        <fullName evidence="2">Uncharacterized protein</fullName>
    </submittedName>
</protein>
<gene>
    <name evidence="2" type="ORF">J1605_007980</name>
</gene>